<comment type="caution">
    <text evidence="1">The sequence shown here is derived from an EMBL/GenBank/DDBJ whole genome shotgun (WGS) entry which is preliminary data.</text>
</comment>
<dbReference type="EMBL" id="BOOY01000007">
    <property type="protein sequence ID" value="GIJ01998.1"/>
    <property type="molecule type" value="Genomic_DNA"/>
</dbReference>
<gene>
    <name evidence="1" type="ORF">Sya03_13500</name>
</gene>
<proteinExistence type="predicted"/>
<evidence type="ECO:0000313" key="1">
    <source>
        <dbReference type="EMBL" id="GIJ01998.1"/>
    </source>
</evidence>
<name>A0A8J3Y587_9ACTN</name>
<dbReference type="AlphaFoldDB" id="A0A8J3Y587"/>
<dbReference type="RefSeq" id="WP_203937322.1">
    <property type="nucleotide sequence ID" value="NZ_BOOY01000007.1"/>
</dbReference>
<protein>
    <recommendedName>
        <fullName evidence="3">Ribosomal protein L7/L12 C-terminal domain-containing protein</fullName>
    </recommendedName>
</protein>
<accession>A0A8J3Y587</accession>
<keyword evidence="2" id="KW-1185">Reference proteome</keyword>
<organism evidence="1 2">
    <name type="scientific">Spirilliplanes yamanashiensis</name>
    <dbReference type="NCBI Taxonomy" id="42233"/>
    <lineage>
        <taxon>Bacteria</taxon>
        <taxon>Bacillati</taxon>
        <taxon>Actinomycetota</taxon>
        <taxon>Actinomycetes</taxon>
        <taxon>Micromonosporales</taxon>
        <taxon>Micromonosporaceae</taxon>
        <taxon>Spirilliplanes</taxon>
    </lineage>
</organism>
<reference evidence="1" key="1">
    <citation type="submission" date="2021-01" db="EMBL/GenBank/DDBJ databases">
        <title>Whole genome shotgun sequence of Spirilliplanes yamanashiensis NBRC 15828.</title>
        <authorList>
            <person name="Komaki H."/>
            <person name="Tamura T."/>
        </authorList>
    </citation>
    <scope>NUCLEOTIDE SEQUENCE</scope>
    <source>
        <strain evidence="1">NBRC 15828</strain>
    </source>
</reference>
<evidence type="ECO:0008006" key="3">
    <source>
        <dbReference type="Google" id="ProtNLM"/>
    </source>
</evidence>
<sequence length="106" mass="11914">MWDNLTGIALVLLLIGLIASTWRGGRDEELRRVARRQADIDRKLDLVLAHLGVAVPEERHDDVERLLAEGKFIHAVKAYRDRTGAGLRDAKEAVEAIARRRGLPLQ</sequence>
<dbReference type="Proteomes" id="UP000652013">
    <property type="component" value="Unassembled WGS sequence"/>
</dbReference>
<evidence type="ECO:0000313" key="2">
    <source>
        <dbReference type="Proteomes" id="UP000652013"/>
    </source>
</evidence>
<dbReference type="Gene3D" id="3.30.1390.10">
    <property type="match status" value="1"/>
</dbReference>
<dbReference type="InterPro" id="IPR014719">
    <property type="entry name" value="Ribosomal_bL12_C/ClpS-like"/>
</dbReference>